<dbReference type="GO" id="GO:0009678">
    <property type="term" value="F:diphosphate hydrolysis-driven proton transmembrane transporter activity"/>
    <property type="evidence" value="ECO:0007669"/>
    <property type="project" value="InterPro"/>
</dbReference>
<dbReference type="EMBL" id="BARS01058499">
    <property type="protein sequence ID" value="GAG48900.1"/>
    <property type="molecule type" value="Genomic_DNA"/>
</dbReference>
<evidence type="ECO:0000256" key="2">
    <source>
        <dbReference type="ARBA" id="ARBA00022448"/>
    </source>
</evidence>
<comment type="subcellular location">
    <subcellularLocation>
        <location evidence="1">Endomembrane system</location>
        <topology evidence="1">Multi-pass membrane protein</topology>
    </subcellularLocation>
</comment>
<gene>
    <name evidence="10" type="ORF">S01H1_85275</name>
</gene>
<evidence type="ECO:0000256" key="6">
    <source>
        <dbReference type="ARBA" id="ARBA00022989"/>
    </source>
</evidence>
<evidence type="ECO:0000256" key="9">
    <source>
        <dbReference type="SAM" id="Phobius"/>
    </source>
</evidence>
<dbReference type="AlphaFoldDB" id="X0XZR9"/>
<evidence type="ECO:0000313" key="10">
    <source>
        <dbReference type="EMBL" id="GAG48900.1"/>
    </source>
</evidence>
<evidence type="ECO:0000256" key="4">
    <source>
        <dbReference type="ARBA" id="ARBA00022842"/>
    </source>
</evidence>
<dbReference type="GO" id="GO:0012505">
    <property type="term" value="C:endomembrane system"/>
    <property type="evidence" value="ECO:0007669"/>
    <property type="project" value="UniProtKB-SubCell"/>
</dbReference>
<reference evidence="10" key="1">
    <citation type="journal article" date="2014" name="Front. Microbiol.">
        <title>High frequency of phylogenetically diverse reductive dehalogenase-homologous genes in deep subseafloor sedimentary metagenomes.</title>
        <authorList>
            <person name="Kawai M."/>
            <person name="Futagami T."/>
            <person name="Toyoda A."/>
            <person name="Takaki Y."/>
            <person name="Nishi S."/>
            <person name="Hori S."/>
            <person name="Arai W."/>
            <person name="Tsubouchi T."/>
            <person name="Morono Y."/>
            <person name="Uchiyama I."/>
            <person name="Ito T."/>
            <person name="Fujiyama A."/>
            <person name="Inagaki F."/>
            <person name="Takami H."/>
        </authorList>
    </citation>
    <scope>NUCLEOTIDE SEQUENCE</scope>
    <source>
        <strain evidence="10">Expedition CK06-06</strain>
    </source>
</reference>
<organism evidence="10">
    <name type="scientific">marine sediment metagenome</name>
    <dbReference type="NCBI Taxonomy" id="412755"/>
    <lineage>
        <taxon>unclassified sequences</taxon>
        <taxon>metagenomes</taxon>
        <taxon>ecological metagenomes</taxon>
    </lineage>
</organism>
<keyword evidence="6 9" id="KW-1133">Transmembrane helix</keyword>
<keyword evidence="4" id="KW-0460">Magnesium</keyword>
<keyword evidence="8 9" id="KW-0472">Membrane</keyword>
<dbReference type="Pfam" id="PF03030">
    <property type="entry name" value="H_PPase"/>
    <property type="match status" value="1"/>
</dbReference>
<evidence type="ECO:0000256" key="5">
    <source>
        <dbReference type="ARBA" id="ARBA00022967"/>
    </source>
</evidence>
<dbReference type="GO" id="GO:0004427">
    <property type="term" value="F:inorganic diphosphate phosphatase activity"/>
    <property type="evidence" value="ECO:0007669"/>
    <property type="project" value="InterPro"/>
</dbReference>
<keyword evidence="2" id="KW-0813">Transport</keyword>
<dbReference type="PANTHER" id="PTHR31998">
    <property type="entry name" value="K(+)-INSENSITIVE PYROPHOSPHATE-ENERGIZED PROTON PUMP"/>
    <property type="match status" value="1"/>
</dbReference>
<name>X0XZR9_9ZZZZ</name>
<feature type="non-terminal residue" evidence="10">
    <location>
        <position position="1"/>
    </location>
</feature>
<evidence type="ECO:0000256" key="8">
    <source>
        <dbReference type="ARBA" id="ARBA00023136"/>
    </source>
</evidence>
<evidence type="ECO:0000256" key="3">
    <source>
        <dbReference type="ARBA" id="ARBA00022692"/>
    </source>
</evidence>
<protein>
    <recommendedName>
        <fullName evidence="11">Sodium-translocating pyrophosphatase</fullName>
    </recommendedName>
</protein>
<dbReference type="InterPro" id="IPR004131">
    <property type="entry name" value="PPase-energised_H-pump"/>
</dbReference>
<evidence type="ECO:0000256" key="7">
    <source>
        <dbReference type="ARBA" id="ARBA00023065"/>
    </source>
</evidence>
<keyword evidence="7" id="KW-0406">Ion transport</keyword>
<sequence length="83" mass="8636">LSAIQLAIFCGNSGGAMDNAKKYIEEGHFGGKNSEAHAAGVIGDTVGDPLKDTVGPSLDILIKLMSVISLVFASLFPIFPIFV</sequence>
<accession>X0XZR9</accession>
<keyword evidence="3 9" id="KW-0812">Transmembrane</keyword>
<keyword evidence="5" id="KW-1278">Translocase</keyword>
<feature type="transmembrane region" description="Helical" evidence="9">
    <location>
        <begin position="60"/>
        <end position="82"/>
    </location>
</feature>
<dbReference type="GO" id="GO:0016020">
    <property type="term" value="C:membrane"/>
    <property type="evidence" value="ECO:0007669"/>
    <property type="project" value="InterPro"/>
</dbReference>
<evidence type="ECO:0008006" key="11">
    <source>
        <dbReference type="Google" id="ProtNLM"/>
    </source>
</evidence>
<evidence type="ECO:0000256" key="1">
    <source>
        <dbReference type="ARBA" id="ARBA00004127"/>
    </source>
</evidence>
<comment type="caution">
    <text evidence="10">The sequence shown here is derived from an EMBL/GenBank/DDBJ whole genome shotgun (WGS) entry which is preliminary data.</text>
</comment>
<proteinExistence type="predicted"/>